<keyword evidence="5" id="KW-1185">Reference proteome</keyword>
<dbReference type="PANTHER" id="PTHR23084">
    <property type="entry name" value="PHOSPHATIDYLINOSITOL-4-PHOSPHATE 5-KINASE RELATED"/>
    <property type="match status" value="1"/>
</dbReference>
<dbReference type="VEuPathDB" id="AmoebaDB:ACA1_215760"/>
<organism evidence="4 5">
    <name type="scientific">Acanthamoeba castellanii (strain ATCC 30010 / Neff)</name>
    <dbReference type="NCBI Taxonomy" id="1257118"/>
    <lineage>
        <taxon>Eukaryota</taxon>
        <taxon>Amoebozoa</taxon>
        <taxon>Discosea</taxon>
        <taxon>Longamoebia</taxon>
        <taxon>Centramoebida</taxon>
        <taxon>Acanthamoebidae</taxon>
        <taxon>Acanthamoeba</taxon>
    </lineage>
</organism>
<accession>L8GPM6</accession>
<dbReference type="InterPro" id="IPR036047">
    <property type="entry name" value="F-box-like_dom_sf"/>
</dbReference>
<dbReference type="STRING" id="1257118.L8GPM6"/>
<dbReference type="RefSeq" id="XP_004337117.1">
    <property type="nucleotide sequence ID" value="XM_004337069.1"/>
</dbReference>
<sequence length="486" mass="55786">MESVADVLPFEIWLRIFSFIDGKILLNTVALVCGQWRSLVDDEEVWETQVRRILADHPDPVLAPPPTAPTPAPTAAAAAGTTPDSPAPTDYQYTHQPFGLVDEPLLWKEVGRTGEVEAEAEEKIEVWDREALKRREKKRKTEENRRAFRARAESWVKPKDRTWKWLYRAKTNCLMEIESPSGIGWKEWNETDGTFVRYEGEWKEGQFHGAGIKWHRDEDKQWKCVGQFANDYADGEANAVWAHTMVIYEGLWQNGLPHGYGVKSHPKGTAAAAAAARHGKYEGMWVEGMETGHGRHSWNDGSYFEGDWVGGQQNGHGTYVWKSGNCFTGLWENCNQVKGVNTWFDGRSYDGEYHAGEKRGQGTYTWADGSVYKGGWDHGLRQGEGRMDWPDGTWFLGVWDRDDRVEVRESNVRDWNKRDKPYDLYFLEDGDVWNRKYMHDIKERRRQKKLAIEEERLKQKLLDKKTSTSSPSSPSVGAELQELPLA</sequence>
<evidence type="ECO:0000313" key="4">
    <source>
        <dbReference type="EMBL" id="ELR15104.1"/>
    </source>
</evidence>
<feature type="compositionally biased region" description="Low complexity" evidence="2">
    <location>
        <begin position="73"/>
        <end position="90"/>
    </location>
</feature>
<gene>
    <name evidence="4" type="ORF">ACA1_215760</name>
</gene>
<dbReference type="SUPFAM" id="SSF81383">
    <property type="entry name" value="F-box domain"/>
    <property type="match status" value="1"/>
</dbReference>
<feature type="compositionally biased region" description="Pro residues" evidence="2">
    <location>
        <begin position="61"/>
        <end position="72"/>
    </location>
</feature>
<keyword evidence="1" id="KW-0677">Repeat</keyword>
<dbReference type="OrthoDB" id="294378at2759"/>
<dbReference type="Gene3D" id="1.20.1280.50">
    <property type="match status" value="1"/>
</dbReference>
<feature type="domain" description="F-box" evidence="3">
    <location>
        <begin position="2"/>
        <end position="49"/>
    </location>
</feature>
<evidence type="ECO:0000256" key="2">
    <source>
        <dbReference type="SAM" id="MobiDB-lite"/>
    </source>
</evidence>
<dbReference type="SUPFAM" id="SSF82185">
    <property type="entry name" value="Histone H3 K4-specific methyltransferase SET7/9 N-terminal domain"/>
    <property type="match status" value="2"/>
</dbReference>
<dbReference type="Proteomes" id="UP000011083">
    <property type="component" value="Unassembled WGS sequence"/>
</dbReference>
<evidence type="ECO:0000313" key="5">
    <source>
        <dbReference type="Proteomes" id="UP000011083"/>
    </source>
</evidence>
<dbReference type="PANTHER" id="PTHR23084:SF179">
    <property type="entry name" value="OS10G0565000 PROTEIN"/>
    <property type="match status" value="1"/>
</dbReference>
<dbReference type="Gene3D" id="2.20.110.10">
    <property type="entry name" value="Histone H3 K4-specific methyltransferase SET7/9 N-terminal domain"/>
    <property type="match status" value="2"/>
</dbReference>
<dbReference type="PROSITE" id="PS50181">
    <property type="entry name" value="FBOX"/>
    <property type="match status" value="1"/>
</dbReference>
<dbReference type="SMART" id="SM00256">
    <property type="entry name" value="FBOX"/>
    <property type="match status" value="1"/>
</dbReference>
<dbReference type="InterPro" id="IPR001810">
    <property type="entry name" value="F-box_dom"/>
</dbReference>
<dbReference type="GeneID" id="14915698"/>
<dbReference type="EMBL" id="KB008036">
    <property type="protein sequence ID" value="ELR15104.1"/>
    <property type="molecule type" value="Genomic_DNA"/>
</dbReference>
<name>L8GPM6_ACACF</name>
<proteinExistence type="predicted"/>
<dbReference type="KEGG" id="acan:ACA1_215760"/>
<dbReference type="Pfam" id="PF12937">
    <property type="entry name" value="F-box-like"/>
    <property type="match status" value="1"/>
</dbReference>
<dbReference type="AlphaFoldDB" id="L8GPM6"/>
<feature type="region of interest" description="Disordered" evidence="2">
    <location>
        <begin position="57"/>
        <end position="91"/>
    </location>
</feature>
<dbReference type="Pfam" id="PF02493">
    <property type="entry name" value="MORN"/>
    <property type="match status" value="6"/>
</dbReference>
<protein>
    <submittedName>
        <fullName evidence="4">Fbox domain containing protein</fullName>
    </submittedName>
</protein>
<reference evidence="4 5" key="1">
    <citation type="journal article" date="2013" name="Genome Biol.">
        <title>Genome of Acanthamoeba castellanii highlights extensive lateral gene transfer and early evolution of tyrosine kinase signaling.</title>
        <authorList>
            <person name="Clarke M."/>
            <person name="Lohan A.J."/>
            <person name="Liu B."/>
            <person name="Lagkouvardos I."/>
            <person name="Roy S."/>
            <person name="Zafar N."/>
            <person name="Bertelli C."/>
            <person name="Schilde C."/>
            <person name="Kianianmomeni A."/>
            <person name="Burglin T.R."/>
            <person name="Frech C."/>
            <person name="Turcotte B."/>
            <person name="Kopec K.O."/>
            <person name="Synnott J.M."/>
            <person name="Choo C."/>
            <person name="Paponov I."/>
            <person name="Finkler A."/>
            <person name="Soon Heng Tan C."/>
            <person name="Hutchins A.P."/>
            <person name="Weinmeier T."/>
            <person name="Rattei T."/>
            <person name="Chu J.S."/>
            <person name="Gimenez G."/>
            <person name="Irimia M."/>
            <person name="Rigden D.J."/>
            <person name="Fitzpatrick D.A."/>
            <person name="Lorenzo-Morales J."/>
            <person name="Bateman A."/>
            <person name="Chiu C.H."/>
            <person name="Tang P."/>
            <person name="Hegemann P."/>
            <person name="Fromm H."/>
            <person name="Raoult D."/>
            <person name="Greub G."/>
            <person name="Miranda-Saavedra D."/>
            <person name="Chen N."/>
            <person name="Nash P."/>
            <person name="Ginger M.L."/>
            <person name="Horn M."/>
            <person name="Schaap P."/>
            <person name="Caler L."/>
            <person name="Loftus B."/>
        </authorList>
    </citation>
    <scope>NUCLEOTIDE SEQUENCE [LARGE SCALE GENOMIC DNA]</scope>
    <source>
        <strain evidence="4 5">Neff</strain>
    </source>
</reference>
<dbReference type="OMA" id="GEANAVW"/>
<evidence type="ECO:0000256" key="1">
    <source>
        <dbReference type="ARBA" id="ARBA00022737"/>
    </source>
</evidence>
<feature type="region of interest" description="Disordered" evidence="2">
    <location>
        <begin position="461"/>
        <end position="486"/>
    </location>
</feature>
<evidence type="ECO:0000259" key="3">
    <source>
        <dbReference type="PROSITE" id="PS50181"/>
    </source>
</evidence>
<dbReference type="InterPro" id="IPR003409">
    <property type="entry name" value="MORN"/>
</dbReference>
<dbReference type="SMART" id="SM00698">
    <property type="entry name" value="MORN"/>
    <property type="match status" value="6"/>
</dbReference>